<name>A0A8J2UAB3_9BACT</name>
<organism evidence="1 2">
    <name type="scientific">Puia dinghuensis</name>
    <dbReference type="NCBI Taxonomy" id="1792502"/>
    <lineage>
        <taxon>Bacteria</taxon>
        <taxon>Pseudomonadati</taxon>
        <taxon>Bacteroidota</taxon>
        <taxon>Chitinophagia</taxon>
        <taxon>Chitinophagales</taxon>
        <taxon>Chitinophagaceae</taxon>
        <taxon>Puia</taxon>
    </lineage>
</organism>
<dbReference type="Proteomes" id="UP000607559">
    <property type="component" value="Unassembled WGS sequence"/>
</dbReference>
<evidence type="ECO:0000313" key="1">
    <source>
        <dbReference type="EMBL" id="GGA90393.1"/>
    </source>
</evidence>
<protein>
    <submittedName>
        <fullName evidence="1">Uncharacterized protein</fullName>
    </submittedName>
</protein>
<dbReference type="EMBL" id="BMJC01000001">
    <property type="protein sequence ID" value="GGA90393.1"/>
    <property type="molecule type" value="Genomic_DNA"/>
</dbReference>
<sequence length="91" mass="10749">MGTRDPRYDLIKPMLSEGQIKSFADVFKYIKKTVVANDMGKKVDRFTIMMEQPKKFSVADVYEMAELFNIDVRQMFELIYKEELKKANVEQ</sequence>
<gene>
    <name evidence="1" type="ORF">GCM10011511_12020</name>
</gene>
<proteinExistence type="predicted"/>
<reference evidence="1" key="1">
    <citation type="journal article" date="2014" name="Int. J. Syst. Evol. Microbiol.">
        <title>Complete genome sequence of Corynebacterium casei LMG S-19264T (=DSM 44701T), isolated from a smear-ripened cheese.</title>
        <authorList>
            <consortium name="US DOE Joint Genome Institute (JGI-PGF)"/>
            <person name="Walter F."/>
            <person name="Albersmeier A."/>
            <person name="Kalinowski J."/>
            <person name="Ruckert C."/>
        </authorList>
    </citation>
    <scope>NUCLEOTIDE SEQUENCE</scope>
    <source>
        <strain evidence="1">CGMCC 1.15448</strain>
    </source>
</reference>
<accession>A0A8J2UAB3</accession>
<reference evidence="1" key="2">
    <citation type="submission" date="2020-09" db="EMBL/GenBank/DDBJ databases">
        <authorList>
            <person name="Sun Q."/>
            <person name="Zhou Y."/>
        </authorList>
    </citation>
    <scope>NUCLEOTIDE SEQUENCE</scope>
    <source>
        <strain evidence="1">CGMCC 1.15448</strain>
    </source>
</reference>
<dbReference type="RefSeq" id="WP_229688790.1">
    <property type="nucleotide sequence ID" value="NZ_BMJC01000001.1"/>
</dbReference>
<evidence type="ECO:0000313" key="2">
    <source>
        <dbReference type="Proteomes" id="UP000607559"/>
    </source>
</evidence>
<comment type="caution">
    <text evidence="1">The sequence shown here is derived from an EMBL/GenBank/DDBJ whole genome shotgun (WGS) entry which is preliminary data.</text>
</comment>
<dbReference type="AlphaFoldDB" id="A0A8J2UAB3"/>
<keyword evidence="2" id="KW-1185">Reference proteome</keyword>